<dbReference type="AlphaFoldDB" id="A0AAD4MXE5"/>
<evidence type="ECO:0000313" key="3">
    <source>
        <dbReference type="Proteomes" id="UP001201812"/>
    </source>
</evidence>
<keyword evidence="3" id="KW-1185">Reference proteome</keyword>
<proteinExistence type="predicted"/>
<evidence type="ECO:0000313" key="2">
    <source>
        <dbReference type="EMBL" id="KAI1706550.1"/>
    </source>
</evidence>
<feature type="compositionally biased region" description="Polar residues" evidence="1">
    <location>
        <begin position="46"/>
        <end position="70"/>
    </location>
</feature>
<sequence>MNRDVADNEIRIQAKKPAENAKEPESGSGVSAHQNTREIDEKSHTVKTTEQTTNKVDLPYTSESTHFSTH</sequence>
<evidence type="ECO:0000256" key="1">
    <source>
        <dbReference type="SAM" id="MobiDB-lite"/>
    </source>
</evidence>
<accession>A0AAD4MXE5</accession>
<dbReference type="Proteomes" id="UP001201812">
    <property type="component" value="Unassembled WGS sequence"/>
</dbReference>
<name>A0AAD4MXE5_9BILA</name>
<feature type="compositionally biased region" description="Basic and acidic residues" evidence="1">
    <location>
        <begin position="1"/>
        <end position="25"/>
    </location>
</feature>
<feature type="compositionally biased region" description="Basic and acidic residues" evidence="1">
    <location>
        <begin position="35"/>
        <end position="44"/>
    </location>
</feature>
<reference evidence="2" key="1">
    <citation type="submission" date="2022-01" db="EMBL/GenBank/DDBJ databases">
        <title>Genome Sequence Resource for Two Populations of Ditylenchus destructor, the Migratory Endoparasitic Phytonematode.</title>
        <authorList>
            <person name="Zhang H."/>
            <person name="Lin R."/>
            <person name="Xie B."/>
        </authorList>
    </citation>
    <scope>NUCLEOTIDE SEQUENCE</scope>
    <source>
        <strain evidence="2">BazhouSP</strain>
    </source>
</reference>
<dbReference type="EMBL" id="JAKKPZ010000047">
    <property type="protein sequence ID" value="KAI1706550.1"/>
    <property type="molecule type" value="Genomic_DNA"/>
</dbReference>
<gene>
    <name evidence="2" type="ORF">DdX_13011</name>
</gene>
<organism evidence="2 3">
    <name type="scientific">Ditylenchus destructor</name>
    <dbReference type="NCBI Taxonomy" id="166010"/>
    <lineage>
        <taxon>Eukaryota</taxon>
        <taxon>Metazoa</taxon>
        <taxon>Ecdysozoa</taxon>
        <taxon>Nematoda</taxon>
        <taxon>Chromadorea</taxon>
        <taxon>Rhabditida</taxon>
        <taxon>Tylenchina</taxon>
        <taxon>Tylenchomorpha</taxon>
        <taxon>Sphaerularioidea</taxon>
        <taxon>Anguinidae</taxon>
        <taxon>Anguininae</taxon>
        <taxon>Ditylenchus</taxon>
    </lineage>
</organism>
<comment type="caution">
    <text evidence="2">The sequence shown here is derived from an EMBL/GenBank/DDBJ whole genome shotgun (WGS) entry which is preliminary data.</text>
</comment>
<protein>
    <submittedName>
        <fullName evidence="2">Uncharacterized protein</fullName>
    </submittedName>
</protein>
<feature type="region of interest" description="Disordered" evidence="1">
    <location>
        <begin position="1"/>
        <end position="70"/>
    </location>
</feature>